<accession>A0AAV6YAS5</accession>
<evidence type="ECO:0000313" key="3">
    <source>
        <dbReference type="Proteomes" id="UP000826271"/>
    </source>
</evidence>
<dbReference type="Pfam" id="PF13966">
    <property type="entry name" value="zf-RVT"/>
    <property type="match status" value="1"/>
</dbReference>
<protein>
    <recommendedName>
        <fullName evidence="1">Reverse transcriptase zinc-binding domain-containing protein</fullName>
    </recommendedName>
</protein>
<dbReference type="EMBL" id="WHWC01000002">
    <property type="protein sequence ID" value="KAG8388583.1"/>
    <property type="molecule type" value="Genomic_DNA"/>
</dbReference>
<comment type="caution">
    <text evidence="2">The sequence shown here is derived from an EMBL/GenBank/DDBJ whole genome shotgun (WGS) entry which is preliminary data.</text>
</comment>
<sequence length="207" mass="24024">MAAKILFHVSHEFISGDTSAVSVKIYAVGTVHFLNSFWKWLWKAKIHERLKFFMWKISVGILPTCDKIGRFLPLINPFCMLCGGAPESVEHLFLSCPFSRSVWWGSKWAFRLDHFQNWNIIQWMNLILDRGNPAFDSIAQNLEFTTYAAVIMDLTWKNRNKVLHGEEIDSVESIIAKTDSKVREMLPSQISKFKDANQRHDLHIIKV</sequence>
<feature type="domain" description="Reverse transcriptase zinc-binding" evidence="1">
    <location>
        <begin position="35"/>
        <end position="103"/>
    </location>
</feature>
<reference evidence="2" key="1">
    <citation type="submission" date="2019-10" db="EMBL/GenBank/DDBJ databases">
        <authorList>
            <person name="Zhang R."/>
            <person name="Pan Y."/>
            <person name="Wang J."/>
            <person name="Ma R."/>
            <person name="Yu S."/>
        </authorList>
    </citation>
    <scope>NUCLEOTIDE SEQUENCE</scope>
    <source>
        <strain evidence="2">LA-IB0</strain>
        <tissue evidence="2">Leaf</tissue>
    </source>
</reference>
<dbReference type="AlphaFoldDB" id="A0AAV6YAS5"/>
<dbReference type="InterPro" id="IPR026960">
    <property type="entry name" value="RVT-Znf"/>
</dbReference>
<dbReference type="Proteomes" id="UP000826271">
    <property type="component" value="Unassembled WGS sequence"/>
</dbReference>
<evidence type="ECO:0000313" key="2">
    <source>
        <dbReference type="EMBL" id="KAG8388583.1"/>
    </source>
</evidence>
<evidence type="ECO:0000259" key="1">
    <source>
        <dbReference type="Pfam" id="PF13966"/>
    </source>
</evidence>
<proteinExistence type="predicted"/>
<name>A0AAV6YAS5_9LAMI</name>
<gene>
    <name evidence="2" type="ORF">BUALT_Bualt02G0140600</name>
</gene>
<keyword evidence="3" id="KW-1185">Reference proteome</keyword>
<organism evidence="2 3">
    <name type="scientific">Buddleja alternifolia</name>
    <dbReference type="NCBI Taxonomy" id="168488"/>
    <lineage>
        <taxon>Eukaryota</taxon>
        <taxon>Viridiplantae</taxon>
        <taxon>Streptophyta</taxon>
        <taxon>Embryophyta</taxon>
        <taxon>Tracheophyta</taxon>
        <taxon>Spermatophyta</taxon>
        <taxon>Magnoliopsida</taxon>
        <taxon>eudicotyledons</taxon>
        <taxon>Gunneridae</taxon>
        <taxon>Pentapetalae</taxon>
        <taxon>asterids</taxon>
        <taxon>lamiids</taxon>
        <taxon>Lamiales</taxon>
        <taxon>Scrophulariaceae</taxon>
        <taxon>Buddlejeae</taxon>
        <taxon>Buddleja</taxon>
    </lineage>
</organism>